<dbReference type="AlphaFoldDB" id="A0A1H3ASN5"/>
<gene>
    <name evidence="2" type="ORF">SAMN05444336_104309</name>
</gene>
<evidence type="ECO:0000313" key="3">
    <source>
        <dbReference type="Proteomes" id="UP000199118"/>
    </source>
</evidence>
<dbReference type="STRING" id="356660.SAMN05444336_104309"/>
<keyword evidence="3" id="KW-1185">Reference proteome</keyword>
<organism evidence="2 3">
    <name type="scientific">Albimonas donghaensis</name>
    <dbReference type="NCBI Taxonomy" id="356660"/>
    <lineage>
        <taxon>Bacteria</taxon>
        <taxon>Pseudomonadati</taxon>
        <taxon>Pseudomonadota</taxon>
        <taxon>Alphaproteobacteria</taxon>
        <taxon>Rhodobacterales</taxon>
        <taxon>Paracoccaceae</taxon>
        <taxon>Albimonas</taxon>
    </lineage>
</organism>
<dbReference type="Gene3D" id="3.40.1440.10">
    <property type="entry name" value="GIY-YIG endonuclease"/>
    <property type="match status" value="1"/>
</dbReference>
<dbReference type="InterPro" id="IPR000305">
    <property type="entry name" value="GIY-YIG_endonuc"/>
</dbReference>
<name>A0A1H3ASN5_9RHOB</name>
<protein>
    <submittedName>
        <fullName evidence="2">GIY-YIG catalytic domain-containing protein</fullName>
    </submittedName>
</protein>
<accession>A0A1H3ASN5</accession>
<sequence>MFDFTEIVERLGRVPAATRLLRHDRVGLAHWRKGRDRFGAFVSYQLAANSPYAKAEAACHFVPGPPAPGGGLTALFVGATRILGKRPWDGVARPALDHPDVIETSDKPVEVFDLAWIESFEPWEGRILIDWGGSARAWSQWAHRQRKPVLELRASAADRPFPGFVDFLENVRDVPELPQAWQGALASVGGVYLLACLESGRLYVGSATGVEGFLSRWTAYAADGHGGNLLLKEASKRDYMVSVLEVASPAASQADLLAREALWKRRLGTRAHGLNAN</sequence>
<dbReference type="PROSITE" id="PS50164">
    <property type="entry name" value="GIY_YIG"/>
    <property type="match status" value="1"/>
</dbReference>
<dbReference type="SUPFAM" id="SSF82771">
    <property type="entry name" value="GIY-YIG endonuclease"/>
    <property type="match status" value="1"/>
</dbReference>
<proteinExistence type="predicted"/>
<evidence type="ECO:0000259" key="1">
    <source>
        <dbReference type="PROSITE" id="PS50164"/>
    </source>
</evidence>
<dbReference type="RefSeq" id="WP_092682663.1">
    <property type="nucleotide sequence ID" value="NZ_FNMZ01000004.1"/>
</dbReference>
<feature type="domain" description="GIY-YIG" evidence="1">
    <location>
        <begin position="187"/>
        <end position="276"/>
    </location>
</feature>
<dbReference type="EMBL" id="FNMZ01000004">
    <property type="protein sequence ID" value="SDX32707.1"/>
    <property type="molecule type" value="Genomic_DNA"/>
</dbReference>
<reference evidence="2 3" key="1">
    <citation type="submission" date="2016-10" db="EMBL/GenBank/DDBJ databases">
        <authorList>
            <person name="de Groot N.N."/>
        </authorList>
    </citation>
    <scope>NUCLEOTIDE SEQUENCE [LARGE SCALE GENOMIC DNA]</scope>
    <source>
        <strain evidence="2 3">DSM 17890</strain>
    </source>
</reference>
<dbReference type="Proteomes" id="UP000199118">
    <property type="component" value="Unassembled WGS sequence"/>
</dbReference>
<evidence type="ECO:0000313" key="2">
    <source>
        <dbReference type="EMBL" id="SDX32707.1"/>
    </source>
</evidence>
<dbReference type="CDD" id="cd10446">
    <property type="entry name" value="GIY-YIG_unchar_1"/>
    <property type="match status" value="1"/>
</dbReference>
<dbReference type="InterPro" id="IPR035901">
    <property type="entry name" value="GIY-YIG_endonuc_sf"/>
</dbReference>
<dbReference type="OrthoDB" id="89044at2"/>